<organism evidence="8 9">
    <name type="scientific">Coccomyxa viridis</name>
    <dbReference type="NCBI Taxonomy" id="1274662"/>
    <lineage>
        <taxon>Eukaryota</taxon>
        <taxon>Viridiplantae</taxon>
        <taxon>Chlorophyta</taxon>
        <taxon>core chlorophytes</taxon>
        <taxon>Trebouxiophyceae</taxon>
        <taxon>Trebouxiophyceae incertae sedis</taxon>
        <taxon>Coccomyxaceae</taxon>
        <taxon>Coccomyxa</taxon>
    </lineage>
</organism>
<evidence type="ECO:0000256" key="6">
    <source>
        <dbReference type="SAM" id="Phobius"/>
    </source>
</evidence>
<evidence type="ECO:0000313" key="9">
    <source>
        <dbReference type="Proteomes" id="UP001497392"/>
    </source>
</evidence>
<keyword evidence="9" id="KW-1185">Reference proteome</keyword>
<feature type="domain" description="FAD-binding FR-type" evidence="7">
    <location>
        <begin position="97"/>
        <end position="201"/>
    </location>
</feature>
<dbReference type="InterPro" id="IPR008333">
    <property type="entry name" value="Cbr1-like_FAD-bd_dom"/>
</dbReference>
<dbReference type="SUPFAM" id="SSF52343">
    <property type="entry name" value="Ferredoxin reductase-like, C-terminal NADP-linked domain"/>
    <property type="match status" value="1"/>
</dbReference>
<dbReference type="Pfam" id="PF00175">
    <property type="entry name" value="NAD_binding_1"/>
    <property type="match status" value="1"/>
</dbReference>
<evidence type="ECO:0000256" key="5">
    <source>
        <dbReference type="ARBA" id="ARBA00023002"/>
    </source>
</evidence>
<evidence type="ECO:0000256" key="3">
    <source>
        <dbReference type="ARBA" id="ARBA00022630"/>
    </source>
</evidence>
<dbReference type="Pfam" id="PF00970">
    <property type="entry name" value="FAD_binding_6"/>
    <property type="match status" value="1"/>
</dbReference>
<dbReference type="Proteomes" id="UP001497392">
    <property type="component" value="Unassembled WGS sequence"/>
</dbReference>
<evidence type="ECO:0000256" key="2">
    <source>
        <dbReference type="ARBA" id="ARBA00006105"/>
    </source>
</evidence>
<keyword evidence="4" id="KW-0274">FAD</keyword>
<evidence type="ECO:0000256" key="4">
    <source>
        <dbReference type="ARBA" id="ARBA00022827"/>
    </source>
</evidence>
<dbReference type="InterPro" id="IPR039261">
    <property type="entry name" value="FNR_nucleotide-bd"/>
</dbReference>
<dbReference type="SUPFAM" id="SSF63380">
    <property type="entry name" value="Riboflavin synthase domain-like"/>
    <property type="match status" value="1"/>
</dbReference>
<feature type="transmembrane region" description="Helical" evidence="6">
    <location>
        <begin position="64"/>
        <end position="85"/>
    </location>
</feature>
<keyword evidence="5" id="KW-0560">Oxidoreductase</keyword>
<evidence type="ECO:0000313" key="8">
    <source>
        <dbReference type="EMBL" id="CAL5220948.1"/>
    </source>
</evidence>
<name>A0ABP1FS14_9CHLO</name>
<dbReference type="InterPro" id="IPR001433">
    <property type="entry name" value="OxRdtase_FAD/NAD-bd"/>
</dbReference>
<dbReference type="PROSITE" id="PS51384">
    <property type="entry name" value="FAD_FR"/>
    <property type="match status" value="1"/>
</dbReference>
<keyword evidence="6" id="KW-0812">Transmembrane</keyword>
<reference evidence="8 9" key="1">
    <citation type="submission" date="2024-06" db="EMBL/GenBank/DDBJ databases">
        <authorList>
            <person name="Kraege A."/>
            <person name="Thomma B."/>
        </authorList>
    </citation>
    <scope>NUCLEOTIDE SEQUENCE [LARGE SCALE GENOMIC DNA]</scope>
</reference>
<comment type="caution">
    <text evidence="8">The sequence shown here is derived from an EMBL/GenBank/DDBJ whole genome shotgun (WGS) entry which is preliminary data.</text>
</comment>
<keyword evidence="6" id="KW-1133">Transmembrane helix</keyword>
<dbReference type="InterPro" id="IPR001834">
    <property type="entry name" value="CBR-like"/>
</dbReference>
<evidence type="ECO:0000256" key="1">
    <source>
        <dbReference type="ARBA" id="ARBA00001974"/>
    </source>
</evidence>
<dbReference type="PRINTS" id="PR00406">
    <property type="entry name" value="CYTB5RDTASE"/>
</dbReference>
<gene>
    <name evidence="8" type="primary">g3050</name>
    <name evidence="8" type="ORF">VP750_LOCUS2607</name>
</gene>
<comment type="similarity">
    <text evidence="2">Belongs to the flavoprotein pyridine nucleotide cytochrome reductase family.</text>
</comment>
<dbReference type="InterPro" id="IPR017927">
    <property type="entry name" value="FAD-bd_FR_type"/>
</dbReference>
<dbReference type="CDD" id="cd06183">
    <property type="entry name" value="cyt_b5_reduct_like"/>
    <property type="match status" value="1"/>
</dbReference>
<dbReference type="PANTHER" id="PTHR19370">
    <property type="entry name" value="NADH-CYTOCHROME B5 REDUCTASE"/>
    <property type="match status" value="1"/>
</dbReference>
<dbReference type="InterPro" id="IPR017938">
    <property type="entry name" value="Riboflavin_synthase-like_b-brl"/>
</dbReference>
<dbReference type="Gene3D" id="3.40.50.80">
    <property type="entry name" value="Nucleotide-binding domain of ferredoxin-NADP reductase (FNR) module"/>
    <property type="match status" value="1"/>
</dbReference>
<keyword evidence="3" id="KW-0285">Flavoprotein</keyword>
<dbReference type="PANTHER" id="PTHR19370:SF184">
    <property type="entry name" value="NADH-CYTOCHROME B5 REDUCTASE-LIKE"/>
    <property type="match status" value="1"/>
</dbReference>
<dbReference type="Gene3D" id="2.40.30.10">
    <property type="entry name" value="Translation factors"/>
    <property type="match status" value="1"/>
</dbReference>
<protein>
    <submittedName>
        <fullName evidence="8">G3050 protein</fullName>
    </submittedName>
</protein>
<evidence type="ECO:0000259" key="7">
    <source>
        <dbReference type="PROSITE" id="PS51384"/>
    </source>
</evidence>
<sequence length="333" mass="37273">MALAALFHAVSELIPDSVKNALPDPSGAFSSLLKPANFSAGSSRHADLTNIPDWARQPQHESSIPGWINVVVALAAIIPILYLLFRDTKVKAFLKPTEFQELPLEHKEVVSHNVRRFRFALPEKKMVIGLPIGSHITIAAKDTEGKDVMRPYTPVTDDNSKGYVDFVIKVYPQGKMSQCMERLALGDTLKFKGPRGKFKYQPNMKRAIGMIAGGSGITPMFQVAQGILRNPYDQTKVFLIYANVAEEDILLRKEFDKWARDHRARFKVYYVLEKPPAGWTGGEGYISKDMVHEHLPLPHADVVTLRCGPPPMNRAVEGILDAQGFSKEMQFEF</sequence>
<keyword evidence="6" id="KW-0472">Membrane</keyword>
<dbReference type="EMBL" id="CAXHTA020000004">
    <property type="protein sequence ID" value="CAL5220948.1"/>
    <property type="molecule type" value="Genomic_DNA"/>
</dbReference>
<comment type="cofactor">
    <cofactor evidence="1">
        <name>FAD</name>
        <dbReference type="ChEBI" id="CHEBI:57692"/>
    </cofactor>
</comment>
<accession>A0ABP1FS14</accession>
<proteinExistence type="inferred from homology"/>